<dbReference type="InterPro" id="IPR036779">
    <property type="entry name" value="LysM_dom_sf"/>
</dbReference>
<proteinExistence type="inferred from homology"/>
<feature type="chain" id="PRO_5046895445" evidence="3">
    <location>
        <begin position="33"/>
        <end position="483"/>
    </location>
</feature>
<dbReference type="PANTHER" id="PTHR21666:SF263">
    <property type="entry name" value="MUREIN HYDROLASE ACTIVATOR NLPD"/>
    <property type="match status" value="1"/>
</dbReference>
<sequence length="483" mass="49922">MSKRLRILRGDLMSRIALISLTAGLLAGCSSATERFSDYDFTTSSVSNRPSASSQPAQPSYRDVASGSQNYGYNGQLPSAGGRAGATGSVTRSADGAPLPHANVPSGGASYASAPAAAPVPSRRSVVTSNSLPPVETAPAPETRTASLREPVAATPSVSTANAVSWNGWSSAGGTRVTLRNGDTVAGLSKRYGVPERAIVAVNGIEDISSVRPGQSLIIPTYVYSPNGSSRQADAGAVVRPSSRPDTMVTGSIPNASEAGVRAVPEAKPRYQPQFAEVRSGKVSDAAPVRVSTPDAKPAHSAAPVATRTVSVSGSVPQSPSKPALVSSVQEPVRQEAAPAKIEKPQVVANADPVETGVPNFRWPVRGKVISDFGAKPGGARNDGVNLSVPEGTPVKAADSGTVIYAGNELKGYGNLVLLRHEDGWVTAYAHNSELNVKRGDAVNRGDTIALAGATGSVNQPQVHFEVRKGNKPVDPMRYLPKD</sequence>
<dbReference type="RefSeq" id="WP_192150909.1">
    <property type="nucleotide sequence ID" value="NZ_JACYXI010000022.1"/>
</dbReference>
<dbReference type="EMBL" id="JACYXI010000022">
    <property type="protein sequence ID" value="MBD8894192.1"/>
    <property type="molecule type" value="Genomic_DNA"/>
</dbReference>
<evidence type="ECO:0000313" key="6">
    <source>
        <dbReference type="Proteomes" id="UP000632063"/>
    </source>
</evidence>
<dbReference type="SUPFAM" id="SSF51261">
    <property type="entry name" value="Duplicated hybrid motif"/>
    <property type="match status" value="1"/>
</dbReference>
<keyword evidence="3" id="KW-0732">Signal</keyword>
<evidence type="ECO:0000313" key="5">
    <source>
        <dbReference type="EMBL" id="MBD8894192.1"/>
    </source>
</evidence>
<keyword evidence="6" id="KW-1185">Reference proteome</keyword>
<dbReference type="Gene3D" id="3.10.350.10">
    <property type="entry name" value="LysM domain"/>
    <property type="match status" value="1"/>
</dbReference>
<dbReference type="PROSITE" id="PS51782">
    <property type="entry name" value="LYSM"/>
    <property type="match status" value="1"/>
</dbReference>
<dbReference type="CDD" id="cd12797">
    <property type="entry name" value="M23_peptidase"/>
    <property type="match status" value="1"/>
</dbReference>
<feature type="compositionally biased region" description="Polar residues" evidence="2">
    <location>
        <begin position="66"/>
        <end position="77"/>
    </location>
</feature>
<dbReference type="PROSITE" id="PS51257">
    <property type="entry name" value="PROKAR_LIPOPROTEIN"/>
    <property type="match status" value="1"/>
</dbReference>
<feature type="compositionally biased region" description="Low complexity" evidence="2">
    <location>
        <begin position="50"/>
        <end position="60"/>
    </location>
</feature>
<feature type="signal peptide" evidence="3">
    <location>
        <begin position="1"/>
        <end position="32"/>
    </location>
</feature>
<accession>A0ABR9CVN1</accession>
<name>A0ABR9CVN1_9HYPH</name>
<dbReference type="CDD" id="cd00118">
    <property type="entry name" value="LysM"/>
    <property type="match status" value="1"/>
</dbReference>
<evidence type="ECO:0000259" key="4">
    <source>
        <dbReference type="PROSITE" id="PS51782"/>
    </source>
</evidence>
<protein>
    <submittedName>
        <fullName evidence="5">Peptidoglycan DD-metalloendopeptidase family protein</fullName>
    </submittedName>
</protein>
<evidence type="ECO:0000256" key="2">
    <source>
        <dbReference type="SAM" id="MobiDB-lite"/>
    </source>
</evidence>
<dbReference type="Proteomes" id="UP000632063">
    <property type="component" value="Unassembled WGS sequence"/>
</dbReference>
<dbReference type="InterPro" id="IPR011055">
    <property type="entry name" value="Dup_hybrid_motif"/>
</dbReference>
<feature type="compositionally biased region" description="Low complexity" evidence="2">
    <location>
        <begin position="104"/>
        <end position="127"/>
    </location>
</feature>
<organism evidence="5 6">
    <name type="scientific">Roseibium litorale</name>
    <dbReference type="NCBI Taxonomy" id="2803841"/>
    <lineage>
        <taxon>Bacteria</taxon>
        <taxon>Pseudomonadati</taxon>
        <taxon>Pseudomonadota</taxon>
        <taxon>Alphaproteobacteria</taxon>
        <taxon>Hyphomicrobiales</taxon>
        <taxon>Stappiaceae</taxon>
        <taxon>Roseibium</taxon>
    </lineage>
</organism>
<feature type="region of interest" description="Disordered" evidence="2">
    <location>
        <begin position="310"/>
        <end position="330"/>
    </location>
</feature>
<comment type="caution">
    <text evidence="5">The sequence shown here is derived from an EMBL/GenBank/DDBJ whole genome shotgun (WGS) entry which is preliminary data.</text>
</comment>
<dbReference type="InterPro" id="IPR050570">
    <property type="entry name" value="Cell_wall_metabolism_enzyme"/>
</dbReference>
<dbReference type="Pfam" id="PF01476">
    <property type="entry name" value="LysM"/>
    <property type="match status" value="1"/>
</dbReference>
<dbReference type="PANTHER" id="PTHR21666">
    <property type="entry name" value="PEPTIDASE-RELATED"/>
    <property type="match status" value="1"/>
</dbReference>
<dbReference type="SUPFAM" id="SSF54106">
    <property type="entry name" value="LysM domain"/>
    <property type="match status" value="1"/>
</dbReference>
<dbReference type="InterPro" id="IPR018392">
    <property type="entry name" value="LysM"/>
</dbReference>
<reference evidence="6" key="1">
    <citation type="submission" date="2020-09" db="EMBL/GenBank/DDBJ databases">
        <title>The genome sequence of strain Labrenzia suaedae 4C16A.</title>
        <authorList>
            <person name="Liu Y."/>
        </authorList>
    </citation>
    <scope>NUCLEOTIDE SEQUENCE [LARGE SCALE GENOMIC DNA]</scope>
    <source>
        <strain evidence="6">4C16A</strain>
    </source>
</reference>
<evidence type="ECO:0000256" key="1">
    <source>
        <dbReference type="ARBA" id="ARBA00038420"/>
    </source>
</evidence>
<dbReference type="SMART" id="SM00257">
    <property type="entry name" value="LysM"/>
    <property type="match status" value="1"/>
</dbReference>
<feature type="region of interest" description="Disordered" evidence="2">
    <location>
        <begin position="42"/>
        <end position="147"/>
    </location>
</feature>
<evidence type="ECO:0000256" key="3">
    <source>
        <dbReference type="SAM" id="SignalP"/>
    </source>
</evidence>
<dbReference type="Pfam" id="PF01551">
    <property type="entry name" value="Peptidase_M23"/>
    <property type="match status" value="1"/>
</dbReference>
<feature type="domain" description="LysM" evidence="4">
    <location>
        <begin position="175"/>
        <end position="219"/>
    </location>
</feature>
<dbReference type="Gene3D" id="2.70.70.10">
    <property type="entry name" value="Glucose Permease (Domain IIA)"/>
    <property type="match status" value="1"/>
</dbReference>
<feature type="compositionally biased region" description="Low complexity" evidence="2">
    <location>
        <begin position="310"/>
        <end position="323"/>
    </location>
</feature>
<comment type="similarity">
    <text evidence="1">Belongs to the E.coli NlpD/Haemophilus LppB family.</text>
</comment>
<gene>
    <name evidence="5" type="ORF">IG616_21810</name>
</gene>
<dbReference type="InterPro" id="IPR016047">
    <property type="entry name" value="M23ase_b-sheet_dom"/>
</dbReference>
<reference evidence="5 6" key="2">
    <citation type="journal article" date="2021" name="Int. J. Syst. Evol. Microbiol.">
        <title>Roseibium litorale sp. nov., isolated from a tidal flat sediment and proposal for the reclassification of Labrenzia polysiphoniae as Roseibium polysiphoniae comb. nov.</title>
        <authorList>
            <person name="Liu Y."/>
            <person name="Pei T."/>
            <person name="Du J."/>
            <person name="Chao M."/>
            <person name="Deng M.R."/>
            <person name="Zhu H."/>
        </authorList>
    </citation>
    <scope>NUCLEOTIDE SEQUENCE [LARGE SCALE GENOMIC DNA]</scope>
    <source>
        <strain evidence="5 6">4C16A</strain>
    </source>
</reference>